<dbReference type="Proteomes" id="UP000001732">
    <property type="component" value="Chromosome"/>
</dbReference>
<dbReference type="InterPro" id="IPR009097">
    <property type="entry name" value="Cyclic_Pdiesterase"/>
</dbReference>
<gene>
    <name evidence="3" type="ordered locus">COPRO5265_0820</name>
</gene>
<dbReference type="HAMAP" id="MF_01940">
    <property type="entry name" value="RNA_CPDase"/>
    <property type="match status" value="1"/>
</dbReference>
<evidence type="ECO:0000313" key="4">
    <source>
        <dbReference type="Proteomes" id="UP000001732"/>
    </source>
</evidence>
<comment type="similarity">
    <text evidence="2">Belongs to the 2H phosphoesterase superfamily. ThpR family.</text>
</comment>
<dbReference type="OrthoDB" id="9793819at2"/>
<feature type="short sequence motif" description="HXTX 2" evidence="2">
    <location>
        <begin position="117"/>
        <end position="120"/>
    </location>
</feature>
<evidence type="ECO:0000313" key="3">
    <source>
        <dbReference type="EMBL" id="ACI17126.1"/>
    </source>
</evidence>
<evidence type="ECO:0000256" key="2">
    <source>
        <dbReference type="HAMAP-Rule" id="MF_01940"/>
    </source>
</evidence>
<dbReference type="EC" id="3.1.4.58" evidence="2"/>
<dbReference type="EMBL" id="CP001145">
    <property type="protein sequence ID" value="ACI17126.1"/>
    <property type="molecule type" value="Genomic_DNA"/>
</dbReference>
<dbReference type="KEGG" id="cpo:COPRO5265_0820"/>
<feature type="active site" description="Proton acceptor" evidence="2">
    <location>
        <position position="117"/>
    </location>
</feature>
<dbReference type="SUPFAM" id="SSF55144">
    <property type="entry name" value="LigT-like"/>
    <property type="match status" value="1"/>
</dbReference>
<reference evidence="3 4" key="2">
    <citation type="journal article" date="2014" name="Genome Announc.">
        <title>Complete Genome Sequence of Coprothermobacter proteolyticus DSM 5265.</title>
        <authorList>
            <person name="Alexiev A."/>
            <person name="Coil D.A."/>
            <person name="Badger J.H."/>
            <person name="Enticknap J."/>
            <person name="Ward N."/>
            <person name="Robb F.T."/>
            <person name="Eisen J.A."/>
        </authorList>
    </citation>
    <scope>NUCLEOTIDE SEQUENCE [LARGE SCALE GENOMIC DNA]</scope>
    <source>
        <strain evidence="4">ATCC 35245 / DSM 5265 / OCM 4 / BT</strain>
    </source>
</reference>
<keyword evidence="3" id="KW-0436">Ligase</keyword>
<keyword evidence="4" id="KW-1185">Reference proteome</keyword>
<feature type="active site" description="Proton donor" evidence="2">
    <location>
        <position position="40"/>
    </location>
</feature>
<name>B5Y8R2_COPPD</name>
<dbReference type="InterPro" id="IPR004175">
    <property type="entry name" value="RNA_CPDase"/>
</dbReference>
<dbReference type="eggNOG" id="COG1514">
    <property type="taxonomic scope" value="Bacteria"/>
</dbReference>
<dbReference type="AlphaFoldDB" id="B5Y8R2"/>
<comment type="function">
    <text evidence="2">Hydrolyzes RNA 2',3'-cyclic phosphodiester to an RNA 2'-phosphomonoester.</text>
</comment>
<feature type="short sequence motif" description="HXTX 1" evidence="2">
    <location>
        <begin position="40"/>
        <end position="43"/>
    </location>
</feature>
<accession>B5Y8R2</accession>
<comment type="catalytic activity">
    <reaction evidence="2">
        <text>a 3'-end 2',3'-cyclophospho-ribonucleotide-RNA + H2O = a 3'-end 2'-phospho-ribonucleotide-RNA + H(+)</text>
        <dbReference type="Rhea" id="RHEA:11828"/>
        <dbReference type="Rhea" id="RHEA-COMP:10464"/>
        <dbReference type="Rhea" id="RHEA-COMP:17353"/>
        <dbReference type="ChEBI" id="CHEBI:15377"/>
        <dbReference type="ChEBI" id="CHEBI:15378"/>
        <dbReference type="ChEBI" id="CHEBI:83064"/>
        <dbReference type="ChEBI" id="CHEBI:173113"/>
        <dbReference type="EC" id="3.1.4.58"/>
    </reaction>
</comment>
<dbReference type="GO" id="GO:0004113">
    <property type="term" value="F:2',3'-cyclic-nucleotide 3'-phosphodiesterase activity"/>
    <property type="evidence" value="ECO:0007669"/>
    <property type="project" value="InterPro"/>
</dbReference>
<protein>
    <recommendedName>
        <fullName evidence="2">RNA 2',3'-cyclic phosphodiesterase</fullName>
        <shortName evidence="2">RNA 2',3'-CPDase</shortName>
        <ecNumber evidence="2">3.1.4.58</ecNumber>
    </recommendedName>
</protein>
<dbReference type="PANTHER" id="PTHR35561:SF1">
    <property type="entry name" value="RNA 2',3'-CYCLIC PHOSPHODIESTERASE"/>
    <property type="match status" value="1"/>
</dbReference>
<dbReference type="Pfam" id="PF13563">
    <property type="entry name" value="2_5_RNA_ligase2"/>
    <property type="match status" value="1"/>
</dbReference>
<dbReference type="RefSeq" id="WP_012543778.1">
    <property type="nucleotide sequence ID" value="NC_011295.1"/>
</dbReference>
<keyword evidence="1 2" id="KW-0378">Hydrolase</keyword>
<dbReference type="GO" id="GO:0008664">
    <property type="term" value="F:RNA 2',3'-cyclic 3'-phosphodiesterase activity"/>
    <property type="evidence" value="ECO:0007669"/>
    <property type="project" value="UniProtKB-EC"/>
</dbReference>
<dbReference type="HOGENOM" id="CLU_081251_3_2_9"/>
<evidence type="ECO:0000256" key="1">
    <source>
        <dbReference type="ARBA" id="ARBA00022801"/>
    </source>
</evidence>
<sequence>MRLFFGIPVSEEVRAFYIETLKPQLEAEFIGKFVETENLHITMLFLGEVEKVDFLNEVKENLKAITHFQVTVGGYGYFGRPPRVLFMDVTRGIDDLTVVHDAICRSMKIRDTRFAPHVTLARIKKSPRDIDAVLELMPHKEFSWLVPSVVLYESKLTSKGPIYTVFEEIRLKAL</sequence>
<dbReference type="GO" id="GO:0016874">
    <property type="term" value="F:ligase activity"/>
    <property type="evidence" value="ECO:0007669"/>
    <property type="project" value="UniProtKB-KW"/>
</dbReference>
<proteinExistence type="inferred from homology"/>
<dbReference type="Gene3D" id="3.90.1140.10">
    <property type="entry name" value="Cyclic phosphodiesterase"/>
    <property type="match status" value="1"/>
</dbReference>
<reference evidence="4" key="1">
    <citation type="submission" date="2008-08" db="EMBL/GenBank/DDBJ databases">
        <title>The complete genome sequence of Coprothermobacter proteolyticus strain ATCC 5245 / DSM 5265 / BT.</title>
        <authorList>
            <person name="Dodson R.J."/>
            <person name="Durkin A.S."/>
            <person name="Wu M."/>
            <person name="Eisen J."/>
            <person name="Sutton G."/>
        </authorList>
    </citation>
    <scope>NUCLEOTIDE SEQUENCE [LARGE SCALE GENOMIC DNA]</scope>
    <source>
        <strain evidence="4">ATCC 35245 / DSM 5265 / OCM 4 / BT</strain>
    </source>
</reference>
<dbReference type="STRING" id="309798.COPRO5265_0820"/>
<dbReference type="PANTHER" id="PTHR35561">
    <property type="entry name" value="RNA 2',3'-CYCLIC PHOSPHODIESTERASE"/>
    <property type="match status" value="1"/>
</dbReference>
<organism evidence="3 4">
    <name type="scientific">Coprothermobacter proteolyticus (strain ATCC 35245 / DSM 5265 / OCM 4 / BT)</name>
    <dbReference type="NCBI Taxonomy" id="309798"/>
    <lineage>
        <taxon>Bacteria</taxon>
        <taxon>Pseudomonadati</taxon>
        <taxon>Coprothermobacterota</taxon>
        <taxon>Coprothermobacteria</taxon>
        <taxon>Coprothermobacterales</taxon>
        <taxon>Coprothermobacteraceae</taxon>
        <taxon>Coprothermobacter</taxon>
    </lineage>
</organism>
<dbReference type="NCBIfam" id="TIGR02258">
    <property type="entry name" value="2_5_ligase"/>
    <property type="match status" value="1"/>
</dbReference>